<name>A0A9E6ZY86_9HYPH</name>
<gene>
    <name evidence="1" type="ORF">K9D25_23755</name>
</gene>
<organism evidence="1 2">
    <name type="scientific">Ancylobacter polymorphus</name>
    <dbReference type="NCBI Taxonomy" id="223390"/>
    <lineage>
        <taxon>Bacteria</taxon>
        <taxon>Pseudomonadati</taxon>
        <taxon>Pseudomonadota</taxon>
        <taxon>Alphaproteobacteria</taxon>
        <taxon>Hyphomicrobiales</taxon>
        <taxon>Xanthobacteraceae</taxon>
        <taxon>Ancylobacter</taxon>
    </lineage>
</organism>
<dbReference type="KEGG" id="apol:K9D25_23755"/>
<evidence type="ECO:0000313" key="1">
    <source>
        <dbReference type="EMBL" id="UOK73856.1"/>
    </source>
</evidence>
<dbReference type="EMBL" id="CP083242">
    <property type="protein sequence ID" value="UOK73856.1"/>
    <property type="molecule type" value="Genomic_DNA"/>
</dbReference>
<geneLocation type="plasmid" evidence="1 2">
    <name>pC</name>
</geneLocation>
<keyword evidence="1" id="KW-0614">Plasmid</keyword>
<dbReference type="RefSeq" id="WP_244451439.1">
    <property type="nucleotide sequence ID" value="NZ_CP083242.1"/>
</dbReference>
<dbReference type="AlphaFoldDB" id="A0A9E6ZY86"/>
<sequence length="167" mass="19089">MNDDIVEINGWRIFAHPLFLDQLEAMIATVEKARKKDPKTFTKKRAAKLLAAVLKVAFDDIPGDPTRDVYRQGSTLGGDYKHWFRAKFLQQFRLFFRYQQTGDAKVIVLAWVNDDSTLRAYESANDAYAVFRKMLDRGNPPDTWEDLLAAASSAASKRRLSRSTQGR</sequence>
<dbReference type="Pfam" id="PF11663">
    <property type="entry name" value="Toxin_YhaV"/>
    <property type="match status" value="1"/>
</dbReference>
<dbReference type="GO" id="GO:0110001">
    <property type="term" value="C:toxin-antitoxin complex"/>
    <property type="evidence" value="ECO:0007669"/>
    <property type="project" value="InterPro"/>
</dbReference>
<dbReference type="GO" id="GO:0004540">
    <property type="term" value="F:RNA nuclease activity"/>
    <property type="evidence" value="ECO:0007669"/>
    <property type="project" value="InterPro"/>
</dbReference>
<dbReference type="InterPro" id="IPR021679">
    <property type="entry name" value="Toxin_endonuclease_YhaV"/>
</dbReference>
<accession>A0A9E6ZY86</accession>
<proteinExistence type="predicted"/>
<evidence type="ECO:0000313" key="2">
    <source>
        <dbReference type="Proteomes" id="UP000831684"/>
    </source>
</evidence>
<dbReference type="Proteomes" id="UP000831684">
    <property type="component" value="Plasmid pC"/>
</dbReference>
<reference evidence="1" key="1">
    <citation type="submission" date="2021-09" db="EMBL/GenBank/DDBJ databases">
        <title>Network and meta-omics reveal the key degrader and cooperation patterns in an efficient 1,4-dioxane-degrading microbial community.</title>
        <authorList>
            <person name="Dai C."/>
        </authorList>
    </citation>
    <scope>NUCLEOTIDE SEQUENCE</scope>
    <source>
        <strain evidence="1">ZM13</strain>
        <plasmid evidence="1">pC</plasmid>
    </source>
</reference>
<protein>
    <submittedName>
        <fullName evidence="1">Type II toxin-antitoxin system YhaV family toxin</fullName>
    </submittedName>
</protein>